<evidence type="ECO:0000313" key="1">
    <source>
        <dbReference type="EMBL" id="GEQ00603.1"/>
    </source>
</evidence>
<name>A0ABQ0XVB2_9STAP</name>
<proteinExistence type="predicted"/>
<accession>A0ABQ0XVB2</accession>
<dbReference type="EMBL" id="BKAV01000018">
    <property type="protein sequence ID" value="GEQ00603.1"/>
    <property type="molecule type" value="Genomic_DNA"/>
</dbReference>
<reference evidence="1 2" key="1">
    <citation type="submission" date="2019-07" db="EMBL/GenBank/DDBJ databases">
        <title>Whole genome shotgun sequence of Staphylococcus arlettae NBRC 109765.</title>
        <authorList>
            <person name="Hosoyama A."/>
            <person name="Uohara A."/>
            <person name="Ohji S."/>
            <person name="Ichikawa N."/>
        </authorList>
    </citation>
    <scope>NUCLEOTIDE SEQUENCE [LARGE SCALE GENOMIC DNA]</scope>
    <source>
        <strain evidence="1 2">NBRC 109765</strain>
    </source>
</reference>
<organism evidence="1 2">
    <name type="scientific">Staphylococcus arlettae</name>
    <dbReference type="NCBI Taxonomy" id="29378"/>
    <lineage>
        <taxon>Bacteria</taxon>
        <taxon>Bacillati</taxon>
        <taxon>Bacillota</taxon>
        <taxon>Bacilli</taxon>
        <taxon>Bacillales</taxon>
        <taxon>Staphylococcaceae</taxon>
        <taxon>Staphylococcus</taxon>
    </lineage>
</organism>
<keyword evidence="2" id="KW-1185">Reference proteome</keyword>
<comment type="caution">
    <text evidence="1">The sequence shown here is derived from an EMBL/GenBank/DDBJ whole genome shotgun (WGS) entry which is preliminary data.</text>
</comment>
<protein>
    <submittedName>
        <fullName evidence="1">Uncharacterized protein</fullName>
    </submittedName>
</protein>
<gene>
    <name evidence="1" type="ORF">SAR03_16400</name>
</gene>
<evidence type="ECO:0000313" key="2">
    <source>
        <dbReference type="Proteomes" id="UP000321598"/>
    </source>
</evidence>
<sequence>MGASRVSIKMIERPNGKSPLHILIQIILVTPVGIATDITKPIVSK</sequence>
<dbReference type="Proteomes" id="UP000321598">
    <property type="component" value="Unassembled WGS sequence"/>
</dbReference>